<keyword evidence="3" id="KW-0057">Aromatic amino acid biosynthesis</keyword>
<name>A0ABY5MIB6_9HYPH</name>
<dbReference type="SUPFAM" id="SSF53223">
    <property type="entry name" value="Aminoacid dehydrogenase-like, N-terminal domain"/>
    <property type="match status" value="1"/>
</dbReference>
<dbReference type="InterPro" id="IPR028939">
    <property type="entry name" value="P5C_Rdtase_cat_N"/>
</dbReference>
<evidence type="ECO:0000313" key="7">
    <source>
        <dbReference type="Proteomes" id="UP001342418"/>
    </source>
</evidence>
<dbReference type="Gene3D" id="3.40.50.10860">
    <property type="entry name" value="Leucine Dehydrogenase, chain A, domain 1"/>
    <property type="match status" value="1"/>
</dbReference>
<organism evidence="6 7">
    <name type="scientific">Nitratireductor thuwali</name>
    <dbReference type="NCBI Taxonomy" id="2267699"/>
    <lineage>
        <taxon>Bacteria</taxon>
        <taxon>Pseudomonadati</taxon>
        <taxon>Pseudomonadota</taxon>
        <taxon>Alphaproteobacteria</taxon>
        <taxon>Hyphomicrobiales</taxon>
        <taxon>Phyllobacteriaceae</taxon>
        <taxon>Nitratireductor</taxon>
    </lineage>
</organism>
<feature type="domain" description="Shikimate dehydrogenase substrate binding N-terminal" evidence="5">
    <location>
        <begin position="15"/>
        <end position="99"/>
    </location>
</feature>
<keyword evidence="3" id="KW-0028">Amino-acid biosynthesis</keyword>
<accession>A0ABY5MIB6</accession>
<keyword evidence="7" id="KW-1185">Reference proteome</keyword>
<dbReference type="SUPFAM" id="SSF51735">
    <property type="entry name" value="NAD(P)-binding Rossmann-fold domains"/>
    <property type="match status" value="1"/>
</dbReference>
<dbReference type="GO" id="GO:0016491">
    <property type="term" value="F:oxidoreductase activity"/>
    <property type="evidence" value="ECO:0007669"/>
    <property type="project" value="UniProtKB-KW"/>
</dbReference>
<evidence type="ECO:0000256" key="1">
    <source>
        <dbReference type="ARBA" id="ARBA00004871"/>
    </source>
</evidence>
<evidence type="ECO:0000313" key="6">
    <source>
        <dbReference type="EMBL" id="UUP16998.1"/>
    </source>
</evidence>
<dbReference type="InterPro" id="IPR013708">
    <property type="entry name" value="Shikimate_DH-bd_N"/>
</dbReference>
<dbReference type="Pfam" id="PF03807">
    <property type="entry name" value="F420_oxidored"/>
    <property type="match status" value="1"/>
</dbReference>
<keyword evidence="2 6" id="KW-0560">Oxidoreductase</keyword>
<evidence type="ECO:0000259" key="5">
    <source>
        <dbReference type="Pfam" id="PF08501"/>
    </source>
</evidence>
<reference evidence="6 7" key="1">
    <citation type="submission" date="2018-07" db="EMBL/GenBank/DDBJ databases">
        <title>Genome sequence of Nitratireductor thuwali#1536.</title>
        <authorList>
            <person name="Michoud G."/>
            <person name="Merlino G."/>
            <person name="Sefrji F.O."/>
            <person name="Daffonchio D."/>
        </authorList>
    </citation>
    <scope>NUCLEOTIDE SEQUENCE [LARGE SCALE GENOMIC DNA]</scope>
    <source>
        <strain evidence="7">Nit1536</strain>
    </source>
</reference>
<proteinExistence type="predicted"/>
<dbReference type="PANTHER" id="PTHR21089:SF1">
    <property type="entry name" value="BIFUNCTIONAL 3-DEHYDROQUINATE DEHYDRATASE_SHIKIMATE DEHYDROGENASE, CHLOROPLASTIC"/>
    <property type="match status" value="1"/>
</dbReference>
<dbReference type="InterPro" id="IPR036291">
    <property type="entry name" value="NAD(P)-bd_dom_sf"/>
</dbReference>
<dbReference type="Pfam" id="PF08501">
    <property type="entry name" value="Shikimate_dh_N"/>
    <property type="match status" value="1"/>
</dbReference>
<dbReference type="Proteomes" id="UP001342418">
    <property type="component" value="Chromosome"/>
</dbReference>
<dbReference type="CDD" id="cd01065">
    <property type="entry name" value="NAD_bind_Shikimate_DH"/>
    <property type="match status" value="1"/>
</dbReference>
<dbReference type="InterPro" id="IPR022893">
    <property type="entry name" value="Shikimate_DH_fam"/>
</dbReference>
<dbReference type="InterPro" id="IPR046346">
    <property type="entry name" value="Aminoacid_DH-like_N_sf"/>
</dbReference>
<protein>
    <submittedName>
        <fullName evidence="6">Quinate/shikimate dehydrogenase (NAD(+))</fullName>
        <ecNumber evidence="6">1.1.1.-</ecNumber>
    </submittedName>
</protein>
<feature type="domain" description="Pyrroline-5-carboxylate reductase catalytic N-terminal" evidence="4">
    <location>
        <begin position="132"/>
        <end position="187"/>
    </location>
</feature>
<dbReference type="EC" id="1.1.1.-" evidence="6"/>
<evidence type="ECO:0000256" key="3">
    <source>
        <dbReference type="ARBA" id="ARBA00023141"/>
    </source>
</evidence>
<dbReference type="EMBL" id="CP030941">
    <property type="protein sequence ID" value="UUP16998.1"/>
    <property type="molecule type" value="Genomic_DNA"/>
</dbReference>
<sequence length="284" mass="29810">MLAGEARPGRVKLGLVGDNIRASRSPALHRICGALSGLEVSYDLYIPPHLGLTFEETFSRCLADGLAGFNVTLPYKERVMRLVEVADPNIARIGAVNAVKPTAEGARGFNTDYSGFISAFRAAFGERKPGIVALIGGGGVGKAIAFALVVLGADEIRVVDRDLPKAEALARALSAAGAARAVAEADVQTAMAGADGAVNGTPLGMTGYPGSPAKDADFAGQSWAFDAVYTPAETLFKRQAEAAGLDFISGYELFFHQGVDAFEIFTGTKVSDLDTLRRRLLLES</sequence>
<evidence type="ECO:0000259" key="4">
    <source>
        <dbReference type="Pfam" id="PF03807"/>
    </source>
</evidence>
<gene>
    <name evidence="6" type="primary">aroE_1</name>
    <name evidence="6" type="ORF">NTH_01448</name>
</gene>
<dbReference type="Gene3D" id="3.40.50.720">
    <property type="entry name" value="NAD(P)-binding Rossmann-like Domain"/>
    <property type="match status" value="1"/>
</dbReference>
<comment type="pathway">
    <text evidence="1">Metabolic intermediate biosynthesis; chorismate biosynthesis; chorismate from D-erythrose 4-phosphate and phosphoenolpyruvate: step 4/7.</text>
</comment>
<dbReference type="PANTHER" id="PTHR21089">
    <property type="entry name" value="SHIKIMATE DEHYDROGENASE"/>
    <property type="match status" value="1"/>
</dbReference>
<evidence type="ECO:0000256" key="2">
    <source>
        <dbReference type="ARBA" id="ARBA00023002"/>
    </source>
</evidence>